<dbReference type="Proteomes" id="UP000261520">
    <property type="component" value="Unplaced"/>
</dbReference>
<reference evidence="1" key="2">
    <citation type="submission" date="2025-09" db="UniProtKB">
        <authorList>
            <consortium name="Ensembl"/>
        </authorList>
    </citation>
    <scope>IDENTIFICATION</scope>
</reference>
<dbReference type="InterPro" id="IPR036322">
    <property type="entry name" value="WD40_repeat_dom_sf"/>
</dbReference>
<proteinExistence type="predicted"/>
<evidence type="ECO:0000313" key="2">
    <source>
        <dbReference type="Proteomes" id="UP000261520"/>
    </source>
</evidence>
<dbReference type="SUPFAM" id="SSF50978">
    <property type="entry name" value="WD40 repeat-like"/>
    <property type="match status" value="1"/>
</dbReference>
<reference evidence="1" key="1">
    <citation type="submission" date="2025-08" db="UniProtKB">
        <authorList>
            <consortium name="Ensembl"/>
        </authorList>
    </citation>
    <scope>IDENTIFICATION</scope>
</reference>
<evidence type="ECO:0000313" key="1">
    <source>
        <dbReference type="Ensembl" id="ENSPMGP00000009436.1"/>
    </source>
</evidence>
<dbReference type="STRING" id="409849.ENSPMGP00000009436"/>
<protein>
    <submittedName>
        <fullName evidence="1">Uncharacterized protein</fullName>
    </submittedName>
</protein>
<dbReference type="AlphaFoldDB" id="A0A3B3ZYT9"/>
<keyword evidence="2" id="KW-1185">Reference proteome</keyword>
<dbReference type="Ensembl" id="ENSPMGT00000010063.1">
    <property type="protein sequence ID" value="ENSPMGP00000009436.1"/>
    <property type="gene ID" value="ENSPMGG00000007814.1"/>
</dbReference>
<accession>A0A3B3ZYT9</accession>
<sequence>MAIHVFDLNVNKYQALCQQQVTIKKHLTHVTFNPLHPILIVGDNRGHVSGFKLSPNLRKQPKTKKHQEQLLSLLLRDSRYSELNSVH</sequence>
<organism evidence="1 2">
    <name type="scientific">Periophthalmus magnuspinnatus</name>
    <dbReference type="NCBI Taxonomy" id="409849"/>
    <lineage>
        <taxon>Eukaryota</taxon>
        <taxon>Metazoa</taxon>
        <taxon>Chordata</taxon>
        <taxon>Craniata</taxon>
        <taxon>Vertebrata</taxon>
        <taxon>Euteleostomi</taxon>
        <taxon>Actinopterygii</taxon>
        <taxon>Neopterygii</taxon>
        <taxon>Teleostei</taxon>
        <taxon>Neoteleostei</taxon>
        <taxon>Acanthomorphata</taxon>
        <taxon>Gobiaria</taxon>
        <taxon>Gobiiformes</taxon>
        <taxon>Gobioidei</taxon>
        <taxon>Gobiidae</taxon>
        <taxon>Oxudercinae</taxon>
        <taxon>Periophthalmus</taxon>
    </lineage>
</organism>
<name>A0A3B3ZYT9_9GOBI</name>